<dbReference type="SUPFAM" id="SSF48452">
    <property type="entry name" value="TPR-like"/>
    <property type="match status" value="1"/>
</dbReference>
<dbReference type="KEGG" id="aswu:HUW51_22660"/>
<dbReference type="InterPro" id="IPR011990">
    <property type="entry name" value="TPR-like_helical_dom_sf"/>
</dbReference>
<dbReference type="Pfam" id="PF12741">
    <property type="entry name" value="SusD-like"/>
    <property type="match status" value="1"/>
</dbReference>
<keyword evidence="1" id="KW-0732">Signal</keyword>
<evidence type="ECO:0000313" key="2">
    <source>
        <dbReference type="EMBL" id="QNF35380.1"/>
    </source>
</evidence>
<dbReference type="Gene3D" id="1.25.40.390">
    <property type="match status" value="1"/>
</dbReference>
<dbReference type="PROSITE" id="PS51257">
    <property type="entry name" value="PROKAR_LIPOPROTEIN"/>
    <property type="match status" value="1"/>
</dbReference>
<feature type="chain" id="PRO_5028931186" evidence="1">
    <location>
        <begin position="23"/>
        <end position="528"/>
    </location>
</feature>
<sequence>MRFLKNNINYKLLGLSFFLSVAASSCTDYMETLNSDKSLITDKLLEQDANEGGFLLPIMMNRIVATTTAVQTQQNLQAESYAGYLESPTPFLNNENTMTYFMVDGWNNTAWNTSTSNVMDQWVQMWKKGYETKYPDLYSIALIIKVAAAHRLVDTFGPYPYTKYGTGAEVSFDSEEVAYDAFFADLDKAVTNLLAAEAANPKADDTRFKKWDKSTLGGEYTNWIKLANTLRLRLAMRISKVNPSKAQTEAEKAVQTEQGGLLIDRPFSVVPAQANPYFTMANAWSDTRLSASIETFLKGFNDPRLPLYAVAATDPDAAGQIKGIRAGVEKPTKERYLKFSLPNVGETTPVKQVDVAESYFLMAEGVLKGWNMNTTMTAQQLYEEGIRASFKANSAGGVDEYLQSTGTQIAYVDPKNAANNSPALTDITVKWEDGDTPERKLERIITQKWIAMYPEGTEAWSEFRRTGYPKLYPVMVSKNPDLPQGTFIKRLTYSSAVTNSSNAAVTEAVNAYLDGKNSAATPIWWDVD</sequence>
<dbReference type="EMBL" id="CP055156">
    <property type="protein sequence ID" value="QNF35380.1"/>
    <property type="molecule type" value="Genomic_DNA"/>
</dbReference>
<dbReference type="InterPro" id="IPR024302">
    <property type="entry name" value="SusD-like"/>
</dbReference>
<keyword evidence="2" id="KW-0449">Lipoprotein</keyword>
<accession>A0A7G7GDZ6</accession>
<keyword evidence="3" id="KW-1185">Reference proteome</keyword>
<name>A0A7G7GDZ6_9BACT</name>
<dbReference type="Proteomes" id="UP000515237">
    <property type="component" value="Chromosome"/>
</dbReference>
<evidence type="ECO:0000313" key="3">
    <source>
        <dbReference type="Proteomes" id="UP000515237"/>
    </source>
</evidence>
<dbReference type="AlphaFoldDB" id="A0A7G7GDZ6"/>
<proteinExistence type="predicted"/>
<organism evidence="2 3">
    <name type="scientific">Adhaeribacter swui</name>
    <dbReference type="NCBI Taxonomy" id="2086471"/>
    <lineage>
        <taxon>Bacteria</taxon>
        <taxon>Pseudomonadati</taxon>
        <taxon>Bacteroidota</taxon>
        <taxon>Cytophagia</taxon>
        <taxon>Cytophagales</taxon>
        <taxon>Hymenobacteraceae</taxon>
        <taxon>Adhaeribacter</taxon>
    </lineage>
</organism>
<reference evidence="2 3" key="1">
    <citation type="journal article" date="2018" name="Int. J. Syst. Evol. Microbiol.">
        <title>Adhaeribacter swui sp. nov., isolated from wet mud.</title>
        <authorList>
            <person name="Kim D.U."/>
            <person name="Kim K.W."/>
            <person name="Kang M.S."/>
            <person name="Kim J.Y."/>
            <person name="Jang J.H."/>
            <person name="Kim M.K."/>
        </authorList>
    </citation>
    <scope>NUCLEOTIDE SEQUENCE [LARGE SCALE GENOMIC DNA]</scope>
    <source>
        <strain evidence="2 3">KCTC 52873</strain>
    </source>
</reference>
<feature type="signal peptide" evidence="1">
    <location>
        <begin position="1"/>
        <end position="22"/>
    </location>
</feature>
<evidence type="ECO:0000256" key="1">
    <source>
        <dbReference type="SAM" id="SignalP"/>
    </source>
</evidence>
<gene>
    <name evidence="2" type="ORF">HUW51_22660</name>
</gene>
<protein>
    <submittedName>
        <fullName evidence="2">SusD/RagB family nutrient-binding outer membrane lipoprotein</fullName>
    </submittedName>
</protein>